<keyword evidence="17" id="KW-0560">Oxidoreductase</keyword>
<evidence type="ECO:0000313" key="17">
    <source>
        <dbReference type="EMBL" id="PRR75786.1"/>
    </source>
</evidence>
<reference evidence="17 18" key="1">
    <citation type="submission" date="2018-03" db="EMBL/GenBank/DDBJ databases">
        <title>Genome sequence of Moorella humiferrea DSM 23265.</title>
        <authorList>
            <person name="Poehlein A."/>
            <person name="Daniel R."/>
        </authorList>
    </citation>
    <scope>NUCLEOTIDE SEQUENCE [LARGE SCALE GENOMIC DNA]</scope>
    <source>
        <strain evidence="17 18">DSM 23265</strain>
    </source>
</reference>
<keyword evidence="11" id="KW-0520">NAD</keyword>
<dbReference type="GO" id="GO:0051539">
    <property type="term" value="F:4 iron, 4 sulfur cluster binding"/>
    <property type="evidence" value="ECO:0007669"/>
    <property type="project" value="UniProtKB-KW"/>
</dbReference>
<dbReference type="PROSITE" id="PS51085">
    <property type="entry name" value="2FE2S_FER_2"/>
    <property type="match status" value="1"/>
</dbReference>
<dbReference type="InterPro" id="IPR003149">
    <property type="entry name" value="Fe_hydrogenase_ssu"/>
</dbReference>
<dbReference type="SMART" id="SM00902">
    <property type="entry name" value="Fe_hyd_SSU"/>
    <property type="match status" value="1"/>
</dbReference>
<dbReference type="InterPro" id="IPR013352">
    <property type="entry name" value="Fe_hydrogenase_subset"/>
</dbReference>
<evidence type="ECO:0000256" key="7">
    <source>
        <dbReference type="ARBA" id="ARBA00022737"/>
    </source>
</evidence>
<keyword evidence="7" id="KW-0677">Repeat</keyword>
<dbReference type="AlphaFoldDB" id="A0A2T0AY21"/>
<comment type="subcellular location">
    <subcellularLocation>
        <location evidence="2">Membrane</location>
    </subcellularLocation>
</comment>
<dbReference type="Gene3D" id="3.40.50.1780">
    <property type="match status" value="1"/>
</dbReference>
<keyword evidence="5" id="KW-0001">2Fe-2S</keyword>
<dbReference type="PROSITE" id="PS00641">
    <property type="entry name" value="COMPLEX1_75K_1"/>
    <property type="match status" value="1"/>
</dbReference>
<keyword evidence="8" id="KW-1278">Translocase</keyword>
<dbReference type="InterPro" id="IPR009016">
    <property type="entry name" value="Fe_hydrogenase"/>
</dbReference>
<dbReference type="SUPFAM" id="SSF53920">
    <property type="entry name" value="Fe-only hydrogenase"/>
    <property type="match status" value="1"/>
</dbReference>
<keyword evidence="12" id="KW-0472">Membrane</keyword>
<dbReference type="InterPro" id="IPR004108">
    <property type="entry name" value="Fe_hydrogenase_lsu_C"/>
</dbReference>
<evidence type="ECO:0000256" key="13">
    <source>
        <dbReference type="ARBA" id="ARBA00034078"/>
    </source>
</evidence>
<evidence type="ECO:0000256" key="9">
    <source>
        <dbReference type="ARBA" id="ARBA00023004"/>
    </source>
</evidence>
<dbReference type="GO" id="GO:0008137">
    <property type="term" value="F:NADH dehydrogenase (ubiquinone) activity"/>
    <property type="evidence" value="ECO:0007669"/>
    <property type="project" value="InterPro"/>
</dbReference>
<evidence type="ECO:0000256" key="10">
    <source>
        <dbReference type="ARBA" id="ARBA00023014"/>
    </source>
</evidence>
<dbReference type="InterPro" id="IPR036991">
    <property type="entry name" value="Fe_hydrogenase_ssu_sf"/>
</dbReference>
<feature type="domain" description="4Fe-4S ferredoxin-type" evidence="15">
    <location>
        <begin position="178"/>
        <end position="211"/>
    </location>
</feature>
<evidence type="ECO:0000256" key="5">
    <source>
        <dbReference type="ARBA" id="ARBA00022714"/>
    </source>
</evidence>
<dbReference type="Pfam" id="PF13510">
    <property type="entry name" value="Fer2_4"/>
    <property type="match status" value="1"/>
</dbReference>
<dbReference type="InterPro" id="IPR019574">
    <property type="entry name" value="NADH_UbQ_OxRdtase_Gsu_4Fe4S-bd"/>
</dbReference>
<feature type="domain" description="2Fe-2S ferredoxin-type" evidence="14">
    <location>
        <begin position="2"/>
        <end position="80"/>
    </location>
</feature>
<evidence type="ECO:0000256" key="4">
    <source>
        <dbReference type="ARBA" id="ARBA00022485"/>
    </source>
</evidence>
<dbReference type="Pfam" id="PF02906">
    <property type="entry name" value="Fe_hyd_lg_C"/>
    <property type="match status" value="1"/>
</dbReference>
<dbReference type="NCBIfam" id="TIGR02512">
    <property type="entry name" value="FeFe_hydrog_A"/>
    <property type="match status" value="1"/>
</dbReference>
<organism evidence="17 18">
    <name type="scientific">Neomoorella humiferrea</name>
    <dbReference type="NCBI Taxonomy" id="676965"/>
    <lineage>
        <taxon>Bacteria</taxon>
        <taxon>Bacillati</taxon>
        <taxon>Bacillota</taxon>
        <taxon>Clostridia</taxon>
        <taxon>Neomoorellales</taxon>
        <taxon>Neomoorellaceae</taxon>
        <taxon>Neomoorella</taxon>
    </lineage>
</organism>
<comment type="caution">
    <text evidence="17">The sequence shown here is derived from an EMBL/GenBank/DDBJ whole genome shotgun (WGS) entry which is preliminary data.</text>
</comment>
<dbReference type="InterPro" id="IPR054351">
    <property type="entry name" value="NADH_UbQ_OxRdtase_ferredoxin"/>
</dbReference>
<dbReference type="EMBL" id="PVXM01000003">
    <property type="protein sequence ID" value="PRR75786.1"/>
    <property type="molecule type" value="Genomic_DNA"/>
</dbReference>
<dbReference type="Proteomes" id="UP000238415">
    <property type="component" value="Unassembled WGS sequence"/>
</dbReference>
<comment type="cofactor">
    <cofactor evidence="13">
        <name>[2Fe-2S] cluster</name>
        <dbReference type="ChEBI" id="CHEBI:190135"/>
    </cofactor>
</comment>
<evidence type="ECO:0000259" key="15">
    <source>
        <dbReference type="PROSITE" id="PS51379"/>
    </source>
</evidence>
<dbReference type="GO" id="GO:0005506">
    <property type="term" value="F:iron ion binding"/>
    <property type="evidence" value="ECO:0007669"/>
    <property type="project" value="InterPro"/>
</dbReference>
<dbReference type="InterPro" id="IPR000283">
    <property type="entry name" value="NADH_UbQ_OxRdtase_75kDa_su_CS"/>
</dbReference>
<dbReference type="Pfam" id="PF22117">
    <property type="entry name" value="Fer4_Nqo3"/>
    <property type="match status" value="1"/>
</dbReference>
<feature type="domain" description="4Fe-4S His(Cys)3-ligated-type" evidence="16">
    <location>
        <begin position="80"/>
        <end position="119"/>
    </location>
</feature>
<dbReference type="Pfam" id="PF10588">
    <property type="entry name" value="NADH-G_4Fe-4S_3"/>
    <property type="match status" value="1"/>
</dbReference>
<dbReference type="InterPro" id="IPR001041">
    <property type="entry name" value="2Fe-2S_ferredoxin-type"/>
</dbReference>
<dbReference type="InterPro" id="IPR050340">
    <property type="entry name" value="Cytosolic_Fe-S_CAF"/>
</dbReference>
<evidence type="ECO:0000256" key="6">
    <source>
        <dbReference type="ARBA" id="ARBA00022723"/>
    </source>
</evidence>
<dbReference type="Gene3D" id="4.10.260.20">
    <property type="entry name" value="Iron hydrogenase, small subunit"/>
    <property type="match status" value="1"/>
</dbReference>
<dbReference type="PROSITE" id="PS00198">
    <property type="entry name" value="4FE4S_FER_1"/>
    <property type="match status" value="1"/>
</dbReference>
<gene>
    <name evidence="17" type="primary">hndD_1</name>
    <name evidence="17" type="ORF">MOHU_01670</name>
</gene>
<evidence type="ECO:0000313" key="18">
    <source>
        <dbReference type="Proteomes" id="UP000238415"/>
    </source>
</evidence>
<dbReference type="InterPro" id="IPR017896">
    <property type="entry name" value="4Fe4S_Fe-S-bd"/>
</dbReference>
<dbReference type="SUPFAM" id="SSF54292">
    <property type="entry name" value="2Fe-2S ferredoxin-like"/>
    <property type="match status" value="1"/>
</dbReference>
<dbReference type="Gene3D" id="3.10.20.740">
    <property type="match status" value="1"/>
</dbReference>
<comment type="cofactor">
    <cofactor evidence="1">
        <name>[4Fe-4S] cluster</name>
        <dbReference type="ChEBI" id="CHEBI:49883"/>
    </cofactor>
</comment>
<dbReference type="Pfam" id="PF02256">
    <property type="entry name" value="Fe_hyd_SSU"/>
    <property type="match status" value="1"/>
</dbReference>
<dbReference type="EC" id="1.12.1.3" evidence="17"/>
<keyword evidence="9" id="KW-0408">Iron</keyword>
<comment type="similarity">
    <text evidence="3">Belongs to the complex I 75 kDa subunit family.</text>
</comment>
<evidence type="ECO:0000256" key="2">
    <source>
        <dbReference type="ARBA" id="ARBA00004370"/>
    </source>
</evidence>
<evidence type="ECO:0000256" key="8">
    <source>
        <dbReference type="ARBA" id="ARBA00022967"/>
    </source>
</evidence>
<evidence type="ECO:0000256" key="1">
    <source>
        <dbReference type="ARBA" id="ARBA00001966"/>
    </source>
</evidence>
<dbReference type="GO" id="GO:0051537">
    <property type="term" value="F:2 iron, 2 sulfur cluster binding"/>
    <property type="evidence" value="ECO:0007669"/>
    <property type="project" value="UniProtKB-KW"/>
</dbReference>
<name>A0A2T0AY21_9FIRM</name>
<proteinExistence type="inferred from homology"/>
<dbReference type="GO" id="GO:0042773">
    <property type="term" value="P:ATP synthesis coupled electron transport"/>
    <property type="evidence" value="ECO:0007669"/>
    <property type="project" value="InterPro"/>
</dbReference>
<evidence type="ECO:0000259" key="14">
    <source>
        <dbReference type="PROSITE" id="PS51085"/>
    </source>
</evidence>
<dbReference type="InterPro" id="IPR036010">
    <property type="entry name" value="2Fe-2S_ferredoxin-like_sf"/>
</dbReference>
<evidence type="ECO:0000256" key="12">
    <source>
        <dbReference type="ARBA" id="ARBA00023136"/>
    </source>
</evidence>
<keyword evidence="10" id="KW-0411">Iron-sulfur</keyword>
<dbReference type="FunFam" id="4.10.260.20:FF:000001">
    <property type="entry name" value="NADP-reducing hydrogenase subunit HndD"/>
    <property type="match status" value="1"/>
</dbReference>
<dbReference type="SMART" id="SM00929">
    <property type="entry name" value="NADH-G_4Fe-4S_3"/>
    <property type="match status" value="1"/>
</dbReference>
<keyword evidence="4" id="KW-0004">4Fe-4S</keyword>
<dbReference type="InterPro" id="IPR017900">
    <property type="entry name" value="4Fe4S_Fe_S_CS"/>
</dbReference>
<keyword evidence="18" id="KW-1185">Reference proteome</keyword>
<dbReference type="PROSITE" id="PS51839">
    <property type="entry name" value="4FE4S_HC3"/>
    <property type="match status" value="1"/>
</dbReference>
<evidence type="ECO:0000256" key="3">
    <source>
        <dbReference type="ARBA" id="ARBA00005404"/>
    </source>
</evidence>
<dbReference type="OrthoDB" id="9805142at2"/>
<dbReference type="GO" id="GO:0008901">
    <property type="term" value="F:ferredoxin hydrogenase activity"/>
    <property type="evidence" value="ECO:0007669"/>
    <property type="project" value="InterPro"/>
</dbReference>
<dbReference type="SUPFAM" id="SSF54862">
    <property type="entry name" value="4Fe-4S ferredoxins"/>
    <property type="match status" value="1"/>
</dbReference>
<dbReference type="Gene3D" id="3.30.70.20">
    <property type="match status" value="1"/>
</dbReference>
<dbReference type="PANTHER" id="PTHR11615">
    <property type="entry name" value="NITRATE, FORMATE, IRON DEHYDROGENASE"/>
    <property type="match status" value="1"/>
</dbReference>
<dbReference type="GO" id="GO:0050583">
    <property type="term" value="F:hydrogen dehydrogenase (NADP+) activity"/>
    <property type="evidence" value="ECO:0007669"/>
    <property type="project" value="UniProtKB-EC"/>
</dbReference>
<keyword evidence="6" id="KW-0479">Metal-binding</keyword>
<dbReference type="NCBIfam" id="NF040763">
    <property type="entry name" value="FeFe_hydrog_A6"/>
    <property type="match status" value="1"/>
</dbReference>
<dbReference type="Gene3D" id="3.40.950.10">
    <property type="entry name" value="Fe-only Hydrogenase (Larger Subunit), Chain L, domain 3"/>
    <property type="match status" value="1"/>
</dbReference>
<dbReference type="InterPro" id="IPR049830">
    <property type="entry name" value="HndD"/>
</dbReference>
<evidence type="ECO:0000256" key="11">
    <source>
        <dbReference type="ARBA" id="ARBA00023027"/>
    </source>
</evidence>
<sequence>MSTVKLTIDNIPVEVEAGTTILKAAEKAGIHIPTLCYLEGINEIGACRVCVVEVEGARTLMASCVAPVAEGMVVKTNSPRVRMARRLNVELLLSNHKMECPTCIRNLNCELQSLAQELGIRQVRFEGKRSEYPIDDSTPAIIREPDKCILCRRCVAVCEKVQGVKAIAPIGRGFDTVIAPAFQDKLLNIPCVECGQCTLVCPVGALYEKDYTNEVWAALADPEKFVVVQTAPATRVSIGQEFGLPPGSINTGQMVAALRRLGFDRVFDTDFTADLTIMEEGSEFIERFTKGGPLPLITSCSPGWIKFMEHFYPEFIPNVSTCKSPQQMFGAVAKTYYAQKVGIDPAKMVVVSIMPCTAKKFECQRPEMRDSGYQDVDYVLTTRELARMIKEAGIDFKTLPEEQYDDPLGESTGAAVIFGATGGVMEAALRTAYELITGKTLPSLDFHDVRGLEGIKEATVDIEGTKVRVAVAHSLGHARQLLERVKAGEQYHFIEIMCCPGGCIGGGGQPIPTTTEIREQRIKGIYQADAQMPIRKSHENPSIQALYREFLGKPLSEKSHHLLHTHYTPRGKY</sequence>
<feature type="domain" description="4Fe-4S ferredoxin-type" evidence="15">
    <location>
        <begin position="139"/>
        <end position="169"/>
    </location>
</feature>
<evidence type="ECO:0000259" key="16">
    <source>
        <dbReference type="PROSITE" id="PS51839"/>
    </source>
</evidence>
<dbReference type="RefSeq" id="WP_106004211.1">
    <property type="nucleotide sequence ID" value="NZ_CP136419.1"/>
</dbReference>
<dbReference type="CDD" id="cd00207">
    <property type="entry name" value="fer2"/>
    <property type="match status" value="1"/>
</dbReference>
<protein>
    <submittedName>
        <fullName evidence="17">NADP-reducing hydrogenase subunit HndC</fullName>
        <ecNumber evidence="17">1.12.1.3</ecNumber>
    </submittedName>
</protein>
<accession>A0A2T0AY21</accession>
<dbReference type="GO" id="GO:0016020">
    <property type="term" value="C:membrane"/>
    <property type="evidence" value="ECO:0007669"/>
    <property type="project" value="UniProtKB-SubCell"/>
</dbReference>
<dbReference type="PROSITE" id="PS51379">
    <property type="entry name" value="4FE4S_FER_2"/>
    <property type="match status" value="2"/>
</dbReference>
<dbReference type="FunFam" id="3.30.70.20:FF:000035">
    <property type="entry name" value="Iron hydrogenase 1"/>
    <property type="match status" value="1"/>
</dbReference>
<dbReference type="FunFam" id="3.10.20.740:FF:000004">
    <property type="entry name" value="NADH-quinone oxidoreductase"/>
    <property type="match status" value="1"/>
</dbReference>